<evidence type="ECO:0000313" key="4">
    <source>
        <dbReference type="EMBL" id="GLK79420.1"/>
    </source>
</evidence>
<dbReference type="AlphaFoldDB" id="A0A9W6N6I4"/>
<feature type="coiled-coil region" evidence="1">
    <location>
        <begin position="86"/>
        <end position="156"/>
    </location>
</feature>
<organism evidence="4 5">
    <name type="scientific">Methylopila turkensis</name>
    <dbReference type="NCBI Taxonomy" id="1437816"/>
    <lineage>
        <taxon>Bacteria</taxon>
        <taxon>Pseudomonadati</taxon>
        <taxon>Pseudomonadota</taxon>
        <taxon>Alphaproteobacteria</taxon>
        <taxon>Hyphomicrobiales</taxon>
        <taxon>Methylopilaceae</taxon>
        <taxon>Methylopila</taxon>
    </lineage>
</organism>
<reference evidence="4" key="2">
    <citation type="submission" date="2023-01" db="EMBL/GenBank/DDBJ databases">
        <authorList>
            <person name="Sun Q."/>
            <person name="Evtushenko L."/>
        </authorList>
    </citation>
    <scope>NUCLEOTIDE SEQUENCE</scope>
    <source>
        <strain evidence="4">VKM B-2748</strain>
    </source>
</reference>
<keyword evidence="3" id="KW-0732">Signal</keyword>
<evidence type="ECO:0000256" key="2">
    <source>
        <dbReference type="SAM" id="MobiDB-lite"/>
    </source>
</evidence>
<evidence type="ECO:0000313" key="5">
    <source>
        <dbReference type="Proteomes" id="UP001143309"/>
    </source>
</evidence>
<protein>
    <recommendedName>
        <fullName evidence="6">Magnesium transporter MgtE intracellular domain-containing protein</fullName>
    </recommendedName>
</protein>
<dbReference type="Proteomes" id="UP001143309">
    <property type="component" value="Unassembled WGS sequence"/>
</dbReference>
<keyword evidence="1" id="KW-0175">Coiled coil</keyword>
<evidence type="ECO:0000256" key="1">
    <source>
        <dbReference type="SAM" id="Coils"/>
    </source>
</evidence>
<sequence length="229" mass="24760">MTSRLRLHLMPVVITAAAALLSLKAMGLMTHSSYLFAGPAAASPAAAPEPAPHGGQAPAADPAPMAAKAPAAPPPPDVSPSERALLEALQKRRAALEERSDDLDLRENLLKAAERRMDERLVELRRLEEQVAASDARRAEEEKTKLKNLITMYEGMKVKEAARIFDDLEPGVRFEVARRMNPRKLSEILGKMSPEAAQKLTVALARGDGDKTEPPAPVAVSELPKIEGR</sequence>
<name>A0A9W6N6I4_9HYPH</name>
<feature type="compositionally biased region" description="Low complexity" evidence="2">
    <location>
        <begin position="42"/>
        <end position="70"/>
    </location>
</feature>
<evidence type="ECO:0000256" key="3">
    <source>
        <dbReference type="SAM" id="SignalP"/>
    </source>
</evidence>
<feature type="region of interest" description="Disordered" evidence="2">
    <location>
        <begin position="42"/>
        <end position="81"/>
    </location>
</feature>
<feature type="signal peptide" evidence="3">
    <location>
        <begin position="1"/>
        <end position="37"/>
    </location>
</feature>
<feature type="region of interest" description="Disordered" evidence="2">
    <location>
        <begin position="206"/>
        <end position="229"/>
    </location>
</feature>
<keyword evidence="5" id="KW-1185">Reference proteome</keyword>
<dbReference type="SUPFAM" id="SSF158791">
    <property type="entry name" value="MgtE N-terminal domain-like"/>
    <property type="match status" value="1"/>
</dbReference>
<gene>
    <name evidence="4" type="ORF">GCM10008174_11610</name>
</gene>
<comment type="caution">
    <text evidence="4">The sequence shown here is derived from an EMBL/GenBank/DDBJ whole genome shotgun (WGS) entry which is preliminary data.</text>
</comment>
<reference evidence="4" key="1">
    <citation type="journal article" date="2014" name="Int. J. Syst. Evol. Microbiol.">
        <title>Complete genome sequence of Corynebacterium casei LMG S-19264T (=DSM 44701T), isolated from a smear-ripened cheese.</title>
        <authorList>
            <consortium name="US DOE Joint Genome Institute (JGI-PGF)"/>
            <person name="Walter F."/>
            <person name="Albersmeier A."/>
            <person name="Kalinowski J."/>
            <person name="Ruckert C."/>
        </authorList>
    </citation>
    <scope>NUCLEOTIDE SEQUENCE</scope>
    <source>
        <strain evidence="4">VKM B-2748</strain>
    </source>
</reference>
<proteinExistence type="predicted"/>
<feature type="chain" id="PRO_5040993013" description="Magnesium transporter MgtE intracellular domain-containing protein" evidence="3">
    <location>
        <begin position="38"/>
        <end position="229"/>
    </location>
</feature>
<accession>A0A9W6N6I4</accession>
<evidence type="ECO:0008006" key="6">
    <source>
        <dbReference type="Google" id="ProtNLM"/>
    </source>
</evidence>
<dbReference type="RefSeq" id="WP_271199878.1">
    <property type="nucleotide sequence ID" value="NZ_BSFL01000001.1"/>
</dbReference>
<dbReference type="EMBL" id="BSFL01000001">
    <property type="protein sequence ID" value="GLK79420.1"/>
    <property type="molecule type" value="Genomic_DNA"/>
</dbReference>